<dbReference type="OrthoDB" id="2434756at2759"/>
<dbReference type="PANTHER" id="PTHR13338:SF4">
    <property type="entry name" value="NADH DEHYDROGENASE [UBIQUINONE] 1 ALPHA SUBCOMPLEX ASSEMBLY FACTOR 4"/>
    <property type="match status" value="1"/>
</dbReference>
<dbReference type="CTD" id="29078"/>
<dbReference type="PANTHER" id="PTHR13338">
    <property type="entry name" value="UPF0240 PROTEIN"/>
    <property type="match status" value="1"/>
</dbReference>
<name>A0A6J0SRP1_9SAUR</name>
<evidence type="ECO:0000256" key="2">
    <source>
        <dbReference type="ARBA" id="ARBA00011265"/>
    </source>
</evidence>
<evidence type="ECO:0000256" key="1">
    <source>
        <dbReference type="ARBA" id="ARBA00010698"/>
    </source>
</evidence>
<gene>
    <name evidence="6" type="primary">NDUFAF4</name>
</gene>
<keyword evidence="5" id="KW-1185">Reference proteome</keyword>
<accession>A0A6J0SRP1</accession>
<protein>
    <recommendedName>
        <fullName evidence="3">NADH dehydrogenase [ubiquinone] 1 alpha subcomplex assembly factor 4</fullName>
    </recommendedName>
</protein>
<dbReference type="Pfam" id="PF06784">
    <property type="entry name" value="UPF0240"/>
    <property type="match status" value="1"/>
</dbReference>
<dbReference type="AlphaFoldDB" id="A0A6J0SRP1"/>
<dbReference type="GO" id="GO:0032981">
    <property type="term" value="P:mitochondrial respiratory chain complex I assembly"/>
    <property type="evidence" value="ECO:0007669"/>
    <property type="project" value="InterPro"/>
</dbReference>
<dbReference type="Proteomes" id="UP001652642">
    <property type="component" value="Chromosome 1"/>
</dbReference>
<evidence type="ECO:0000313" key="5">
    <source>
        <dbReference type="Proteomes" id="UP001652642"/>
    </source>
</evidence>
<dbReference type="InParanoid" id="A0A6J0SRP1"/>
<dbReference type="GO" id="GO:0005739">
    <property type="term" value="C:mitochondrion"/>
    <property type="evidence" value="ECO:0007669"/>
    <property type="project" value="TreeGrafter"/>
</dbReference>
<dbReference type="GeneID" id="110073771"/>
<evidence type="ECO:0000313" key="6">
    <source>
        <dbReference type="RefSeq" id="XP_020639041.2"/>
    </source>
</evidence>
<proteinExistence type="inferred from homology"/>
<dbReference type="RefSeq" id="XP_020639041.2">
    <property type="nucleotide sequence ID" value="XM_020783382.2"/>
</dbReference>
<comment type="similarity">
    <text evidence="1">Belongs to the NDUFAF4 family.</text>
</comment>
<sequence length="169" mass="19198">MGAMVTRKLGKINVEARAHREIGKAKPVPAPRHPKMDKEDLSAEFQEEVTKKDDRLHTLLKDIYVDSSDPLKHVDKGERIPAKWKEYRTTRVGHLSQLDVHTVPKGTISIIEALTLLRNHQESPKIWTVGRIAEEYSLELKDVTALVTYFSPFSVTVSPPKDRKALRSP</sequence>
<evidence type="ECO:0000256" key="4">
    <source>
        <dbReference type="SAM" id="MobiDB-lite"/>
    </source>
</evidence>
<evidence type="ECO:0000256" key="3">
    <source>
        <dbReference type="ARBA" id="ARBA00021777"/>
    </source>
</evidence>
<dbReference type="FunCoup" id="A0A6J0SRP1">
    <property type="interactions" value="210"/>
</dbReference>
<dbReference type="InterPro" id="IPR009622">
    <property type="entry name" value="NDUFAF4"/>
</dbReference>
<comment type="subunit">
    <text evidence="2">Binds calmodulin. Interacts with NDUFAF3.</text>
</comment>
<dbReference type="KEGG" id="pvt:110073771"/>
<organism evidence="5 6">
    <name type="scientific">Pogona vitticeps</name>
    <name type="common">central bearded dragon</name>
    <dbReference type="NCBI Taxonomy" id="103695"/>
    <lineage>
        <taxon>Eukaryota</taxon>
        <taxon>Metazoa</taxon>
        <taxon>Chordata</taxon>
        <taxon>Craniata</taxon>
        <taxon>Vertebrata</taxon>
        <taxon>Euteleostomi</taxon>
        <taxon>Lepidosauria</taxon>
        <taxon>Squamata</taxon>
        <taxon>Bifurcata</taxon>
        <taxon>Unidentata</taxon>
        <taxon>Episquamata</taxon>
        <taxon>Toxicofera</taxon>
        <taxon>Iguania</taxon>
        <taxon>Acrodonta</taxon>
        <taxon>Agamidae</taxon>
        <taxon>Amphibolurinae</taxon>
        <taxon>Pogona</taxon>
    </lineage>
</organism>
<reference evidence="5" key="1">
    <citation type="submission" date="2025-05" db="UniProtKB">
        <authorList>
            <consortium name="RefSeq"/>
        </authorList>
    </citation>
    <scope>NUCLEOTIDE SEQUENCE [LARGE SCALE GENOMIC DNA]</scope>
</reference>
<reference evidence="6" key="2">
    <citation type="submission" date="2025-08" db="UniProtKB">
        <authorList>
            <consortium name="RefSeq"/>
        </authorList>
    </citation>
    <scope>IDENTIFICATION</scope>
</reference>
<feature type="region of interest" description="Disordered" evidence="4">
    <location>
        <begin position="16"/>
        <end position="43"/>
    </location>
</feature>